<dbReference type="EMBL" id="AWSD01000015">
    <property type="protein sequence ID" value="ERH23483.1"/>
    <property type="molecule type" value="Genomic_DNA"/>
</dbReference>
<name>U1RV05_9ACTO</name>
<comment type="caution">
    <text evidence="2">The sequence shown here is derived from an EMBL/GenBank/DDBJ whole genome shotgun (WGS) entry which is preliminary data.</text>
</comment>
<proteinExistence type="predicted"/>
<protein>
    <submittedName>
        <fullName evidence="2">Uncharacterized protein</fullName>
    </submittedName>
</protein>
<dbReference type="AlphaFoldDB" id="U1RV05"/>
<feature type="region of interest" description="Disordered" evidence="1">
    <location>
        <begin position="1"/>
        <end position="78"/>
    </location>
</feature>
<reference evidence="2 3" key="1">
    <citation type="submission" date="2013-06" db="EMBL/GenBank/DDBJ databases">
        <authorList>
            <person name="Weinstock G."/>
            <person name="Sodergren E."/>
            <person name="Lobos E.A."/>
            <person name="Fulton L."/>
            <person name="Fulton R."/>
            <person name="Courtney L."/>
            <person name="Fronick C."/>
            <person name="O'Laughlin M."/>
            <person name="Godfrey J."/>
            <person name="Wilson R.M."/>
            <person name="Miner T."/>
            <person name="Farmer C."/>
            <person name="Delehaunty K."/>
            <person name="Cordes M."/>
            <person name="Minx P."/>
            <person name="Tomlinson C."/>
            <person name="Chen J."/>
            <person name="Wollam A."/>
            <person name="Pepin K.H."/>
            <person name="Bhonagiri V."/>
            <person name="Zhang X."/>
            <person name="Warren W."/>
            <person name="Mitreva M."/>
            <person name="Mardis E.R."/>
            <person name="Wilson R.K."/>
        </authorList>
    </citation>
    <scope>NUCLEOTIDE SEQUENCE [LARGE SCALE GENOMIC DNA]</scope>
    <source>
        <strain evidence="2 3">F0510</strain>
    </source>
</reference>
<organism evidence="2 3">
    <name type="scientific">Actinomyces johnsonii F0510</name>
    <dbReference type="NCBI Taxonomy" id="1227262"/>
    <lineage>
        <taxon>Bacteria</taxon>
        <taxon>Bacillati</taxon>
        <taxon>Actinomycetota</taxon>
        <taxon>Actinomycetes</taxon>
        <taxon>Actinomycetales</taxon>
        <taxon>Actinomycetaceae</taxon>
        <taxon>Actinomyces</taxon>
    </lineage>
</organism>
<accession>U1RV05</accession>
<feature type="compositionally biased region" description="Low complexity" evidence="1">
    <location>
        <begin position="27"/>
        <end position="36"/>
    </location>
</feature>
<gene>
    <name evidence="2" type="ORF">HMPREF1549_00158</name>
</gene>
<evidence type="ECO:0000256" key="1">
    <source>
        <dbReference type="SAM" id="MobiDB-lite"/>
    </source>
</evidence>
<dbReference type="Proteomes" id="UP000016498">
    <property type="component" value="Unassembled WGS sequence"/>
</dbReference>
<feature type="non-terminal residue" evidence="2">
    <location>
        <position position="91"/>
    </location>
</feature>
<dbReference type="HOGENOM" id="CLU_2517630_0_0_11"/>
<sequence length="91" mass="9243">MNAMNSLFGALPMPGSGGAATPPPEAALPALVPAAGSFDDDSWADVEAPEEDWGPEDAPPPEDESAAAPTWEERQDEVSALVARAQANAAA</sequence>
<evidence type="ECO:0000313" key="3">
    <source>
        <dbReference type="Proteomes" id="UP000016498"/>
    </source>
</evidence>
<evidence type="ECO:0000313" key="2">
    <source>
        <dbReference type="EMBL" id="ERH23483.1"/>
    </source>
</evidence>
<feature type="compositionally biased region" description="Acidic residues" evidence="1">
    <location>
        <begin position="38"/>
        <end position="65"/>
    </location>
</feature>